<accession>A0A2P2NJ61</accession>
<dbReference type="GO" id="GO:0016020">
    <property type="term" value="C:membrane"/>
    <property type="evidence" value="ECO:0007669"/>
    <property type="project" value="UniProtKB-SubCell"/>
</dbReference>
<dbReference type="GO" id="GO:0005783">
    <property type="term" value="C:endoplasmic reticulum"/>
    <property type="evidence" value="ECO:0007669"/>
    <property type="project" value="InterPro"/>
</dbReference>
<sequence length="493" mass="55570">MTRPASLLYFLSLFLLLISRSLVLADSHFEGFDAEDDDVDDVTEKPLYPASFDLADLPLTRSDSPPAGSNLKLSLENPDPNPISVSESPSSKPESDSQKFSSPPSTSTSFDYWDEDEFEGLPPQQPAPESHKFAESAGSNENQTADPKSSSENAAVLTKKMKQSYTIEIVCISFLIMFIINYFTGKRENENLALSWAAKFATKDSIFEKNFSLLGVGKDDDSPLLLKEGQNVFKFYASGRRYCQGLLATMELKSRHDLISRIYNMIVPCKDEISFEVYMNDDAMDHVVLALAKKKLAKGMQKELRDLQRFAGILGQPPTGRKWVGEDLAVISESKEVAGDLITEAVLEQVFGEKAFEKYGNGFIYMHFSDQHPGIHKKMLLFKFALSDAKNMADMTRLVALIPYYIDLIGRYKLSSQARSKTETARQKAAQEAYRELQSARQEALQKKKAERKKIMEEAEAKLSVEAIRKKEARDRTRQLKKTMPKIKMTRAH</sequence>
<feature type="chain" id="PRO_5015176059" evidence="6">
    <location>
        <begin position="26"/>
        <end position="493"/>
    </location>
</feature>
<reference evidence="7" key="1">
    <citation type="submission" date="2018-02" db="EMBL/GenBank/DDBJ databases">
        <title>Rhizophora mucronata_Transcriptome.</title>
        <authorList>
            <person name="Meera S.P."/>
            <person name="Sreeshan A."/>
            <person name="Augustine A."/>
        </authorList>
    </citation>
    <scope>NUCLEOTIDE SEQUENCE</scope>
    <source>
        <tissue evidence="7">Leaf</tissue>
    </source>
</reference>
<feature type="signal peptide" evidence="6">
    <location>
        <begin position="1"/>
        <end position="25"/>
    </location>
</feature>
<dbReference type="Pfam" id="PF07946">
    <property type="entry name" value="CCDC47"/>
    <property type="match status" value="1"/>
</dbReference>
<organism evidence="7">
    <name type="scientific">Rhizophora mucronata</name>
    <name type="common">Asiatic mangrove</name>
    <dbReference type="NCBI Taxonomy" id="61149"/>
    <lineage>
        <taxon>Eukaryota</taxon>
        <taxon>Viridiplantae</taxon>
        <taxon>Streptophyta</taxon>
        <taxon>Embryophyta</taxon>
        <taxon>Tracheophyta</taxon>
        <taxon>Spermatophyta</taxon>
        <taxon>Magnoliopsida</taxon>
        <taxon>eudicotyledons</taxon>
        <taxon>Gunneridae</taxon>
        <taxon>Pentapetalae</taxon>
        <taxon>rosids</taxon>
        <taxon>fabids</taxon>
        <taxon>Malpighiales</taxon>
        <taxon>Rhizophoraceae</taxon>
        <taxon>Rhizophora</taxon>
    </lineage>
</organism>
<dbReference type="EMBL" id="GGEC01062058">
    <property type="protein sequence ID" value="MBX42542.1"/>
    <property type="molecule type" value="Transcribed_RNA"/>
</dbReference>
<feature type="compositionally biased region" description="Low complexity" evidence="5">
    <location>
        <begin position="82"/>
        <end position="111"/>
    </location>
</feature>
<dbReference type="InterPro" id="IPR012879">
    <property type="entry name" value="CCDC47"/>
</dbReference>
<keyword evidence="6" id="KW-0732">Signal</keyword>
<evidence type="ECO:0000256" key="2">
    <source>
        <dbReference type="ARBA" id="ARBA00022692"/>
    </source>
</evidence>
<feature type="region of interest" description="Disordered" evidence="5">
    <location>
        <begin position="470"/>
        <end position="493"/>
    </location>
</feature>
<evidence type="ECO:0000256" key="5">
    <source>
        <dbReference type="SAM" id="MobiDB-lite"/>
    </source>
</evidence>
<dbReference type="PANTHER" id="PTHR12883">
    <property type="entry name" value="ADIPOCYTE-SPECIFIC PROTEIN 4-RELATED"/>
    <property type="match status" value="1"/>
</dbReference>
<feature type="compositionally biased region" description="Basic residues" evidence="5">
    <location>
        <begin position="479"/>
        <end position="493"/>
    </location>
</feature>
<keyword evidence="3" id="KW-1133">Transmembrane helix</keyword>
<dbReference type="PANTHER" id="PTHR12883:SF0">
    <property type="entry name" value="PAT COMPLEX SUBUNIT CCDC47"/>
    <property type="match status" value="1"/>
</dbReference>
<keyword evidence="4" id="KW-0472">Membrane</keyword>
<dbReference type="AlphaFoldDB" id="A0A2P2NJ61"/>
<evidence type="ECO:0000256" key="3">
    <source>
        <dbReference type="ARBA" id="ARBA00022989"/>
    </source>
</evidence>
<feature type="compositionally biased region" description="Polar residues" evidence="5">
    <location>
        <begin position="137"/>
        <end position="151"/>
    </location>
</feature>
<evidence type="ECO:0000256" key="4">
    <source>
        <dbReference type="ARBA" id="ARBA00023136"/>
    </source>
</evidence>
<dbReference type="GO" id="GO:0005509">
    <property type="term" value="F:calcium ion binding"/>
    <property type="evidence" value="ECO:0007669"/>
    <property type="project" value="InterPro"/>
</dbReference>
<evidence type="ECO:0000256" key="6">
    <source>
        <dbReference type="SAM" id="SignalP"/>
    </source>
</evidence>
<evidence type="ECO:0000256" key="1">
    <source>
        <dbReference type="ARBA" id="ARBA00004167"/>
    </source>
</evidence>
<keyword evidence="2" id="KW-0812">Transmembrane</keyword>
<name>A0A2P2NJ61_RHIMU</name>
<feature type="region of interest" description="Disordered" evidence="5">
    <location>
        <begin position="56"/>
        <end position="151"/>
    </location>
</feature>
<dbReference type="GO" id="GO:0032469">
    <property type="term" value="P:endoplasmic reticulum calcium ion homeostasis"/>
    <property type="evidence" value="ECO:0007669"/>
    <property type="project" value="InterPro"/>
</dbReference>
<proteinExistence type="predicted"/>
<protein>
    <submittedName>
        <fullName evidence="7">Uncharacterized protein MANES_07G023200</fullName>
    </submittedName>
</protein>
<comment type="subcellular location">
    <subcellularLocation>
        <location evidence="1">Membrane</location>
        <topology evidence="1">Single-pass membrane protein</topology>
    </subcellularLocation>
</comment>
<evidence type="ECO:0000313" key="7">
    <source>
        <dbReference type="EMBL" id="MBX42542.1"/>
    </source>
</evidence>